<feature type="region of interest" description="Disordered" evidence="2">
    <location>
        <begin position="56"/>
        <end position="92"/>
    </location>
</feature>
<dbReference type="InterPro" id="IPR016162">
    <property type="entry name" value="Ald_DH_N"/>
</dbReference>
<gene>
    <name evidence="3" type="ORF">GCM10023215_31690</name>
</gene>
<evidence type="ECO:0000256" key="1">
    <source>
        <dbReference type="ARBA" id="ARBA00023002"/>
    </source>
</evidence>
<organism evidence="3 4">
    <name type="scientific">Pseudonocardia yuanmonensis</name>
    <dbReference type="NCBI Taxonomy" id="1095914"/>
    <lineage>
        <taxon>Bacteria</taxon>
        <taxon>Bacillati</taxon>
        <taxon>Actinomycetota</taxon>
        <taxon>Actinomycetes</taxon>
        <taxon>Pseudonocardiales</taxon>
        <taxon>Pseudonocardiaceae</taxon>
        <taxon>Pseudonocardia</taxon>
    </lineage>
</organism>
<name>A0ABP8WMJ4_9PSEU</name>
<dbReference type="InterPro" id="IPR016161">
    <property type="entry name" value="Ald_DH/histidinol_DH"/>
</dbReference>
<dbReference type="RefSeq" id="WP_345381283.1">
    <property type="nucleotide sequence ID" value="NZ_BAABIC010000010.1"/>
</dbReference>
<sequence length="92" mass="9692">MFNGWPTGVAVTPAQHHGGPYPATTSAAHTAVGSTAIRRFLRPVVHQDAPEAVLPPAVQETNPLGAPRTVNVAGESGSWGTRTRNDQNGDRR</sequence>
<reference evidence="4" key="1">
    <citation type="journal article" date="2019" name="Int. J. Syst. Evol. Microbiol.">
        <title>The Global Catalogue of Microorganisms (GCM) 10K type strain sequencing project: providing services to taxonomists for standard genome sequencing and annotation.</title>
        <authorList>
            <consortium name="The Broad Institute Genomics Platform"/>
            <consortium name="The Broad Institute Genome Sequencing Center for Infectious Disease"/>
            <person name="Wu L."/>
            <person name="Ma J."/>
        </authorList>
    </citation>
    <scope>NUCLEOTIDE SEQUENCE [LARGE SCALE GENOMIC DNA]</scope>
    <source>
        <strain evidence="4">JCM 18055</strain>
    </source>
</reference>
<dbReference type="EMBL" id="BAABIC010000010">
    <property type="protein sequence ID" value="GAA4692260.1"/>
    <property type="molecule type" value="Genomic_DNA"/>
</dbReference>
<evidence type="ECO:0000313" key="4">
    <source>
        <dbReference type="Proteomes" id="UP001500325"/>
    </source>
</evidence>
<keyword evidence="1" id="KW-0560">Oxidoreductase</keyword>
<evidence type="ECO:0000256" key="2">
    <source>
        <dbReference type="SAM" id="MobiDB-lite"/>
    </source>
</evidence>
<proteinExistence type="predicted"/>
<comment type="caution">
    <text evidence="3">The sequence shown here is derived from an EMBL/GenBank/DDBJ whole genome shotgun (WGS) entry which is preliminary data.</text>
</comment>
<dbReference type="SUPFAM" id="SSF53720">
    <property type="entry name" value="ALDH-like"/>
    <property type="match status" value="1"/>
</dbReference>
<keyword evidence="4" id="KW-1185">Reference proteome</keyword>
<accession>A0ABP8WMJ4</accession>
<evidence type="ECO:0000313" key="3">
    <source>
        <dbReference type="EMBL" id="GAA4692260.1"/>
    </source>
</evidence>
<feature type="compositionally biased region" description="Basic and acidic residues" evidence="2">
    <location>
        <begin position="83"/>
        <end position="92"/>
    </location>
</feature>
<dbReference type="Proteomes" id="UP001500325">
    <property type="component" value="Unassembled WGS sequence"/>
</dbReference>
<dbReference type="Gene3D" id="3.40.605.10">
    <property type="entry name" value="Aldehyde Dehydrogenase, Chain A, domain 1"/>
    <property type="match status" value="1"/>
</dbReference>
<protein>
    <submittedName>
        <fullName evidence="3">Uncharacterized protein</fullName>
    </submittedName>
</protein>